<evidence type="ECO:0000256" key="3">
    <source>
        <dbReference type="SAM" id="Phobius"/>
    </source>
</evidence>
<gene>
    <name evidence="5" type="ORF">QWI33_03535</name>
</gene>
<evidence type="ECO:0000256" key="2">
    <source>
        <dbReference type="SAM" id="MobiDB-lite"/>
    </source>
</evidence>
<keyword evidence="3" id="KW-0812">Transmembrane</keyword>
<dbReference type="EMBL" id="JAUEMJ010000001">
    <property type="protein sequence ID" value="MDN3238785.1"/>
    <property type="molecule type" value="Genomic_DNA"/>
</dbReference>
<feature type="compositionally biased region" description="Low complexity" evidence="2">
    <location>
        <begin position="29"/>
        <end position="39"/>
    </location>
</feature>
<sequence>MTHPSPVDPQQPNEVPPPPSAGSEPPAPSQYSPPQQYTPTPFPPTAQPPVGGAARSKTIGLLSLIFGGAALLFGLIPVAGIFIGGLFGTAAIVLGIIGILKSHKIMSIIGIVLSVLGAILSFSITNSVADDLESTLEAEASESPRGEAESDAAASEEGGGEAAEPEAAGVGDTVADGDFEFTVGGFEQGVAEVGNEYLNEQAQGEFVIIDLTVKNIGSEAAYFSDSDQKLFDADGNEYSANSTAGIYLEDNEVWLTEINPGNQVEGKIVFDVPAGTELASLQLHDSMFSGGIEVSLK</sequence>
<keyword evidence="6" id="KW-1185">Reference proteome</keyword>
<feature type="transmembrane region" description="Helical" evidence="3">
    <location>
        <begin position="105"/>
        <end position="124"/>
    </location>
</feature>
<dbReference type="InterPro" id="IPR029050">
    <property type="entry name" value="Immunoprotect_excell_Ig-like"/>
</dbReference>
<keyword evidence="3" id="KW-0472">Membrane</keyword>
<dbReference type="Pfam" id="PF11611">
    <property type="entry name" value="DUF4352"/>
    <property type="match status" value="1"/>
</dbReference>
<comment type="caution">
    <text evidence="5">The sequence shown here is derived from an EMBL/GenBank/DDBJ whole genome shotgun (WGS) entry which is preliminary data.</text>
</comment>
<feature type="compositionally biased region" description="Pro residues" evidence="2">
    <location>
        <begin position="1"/>
        <end position="28"/>
    </location>
</feature>
<feature type="region of interest" description="Disordered" evidence="2">
    <location>
        <begin position="135"/>
        <end position="168"/>
    </location>
</feature>
<name>A0ABT7YJL0_9ACTN</name>
<evidence type="ECO:0000256" key="1">
    <source>
        <dbReference type="ARBA" id="ARBA00022729"/>
    </source>
</evidence>
<keyword evidence="3" id="KW-1133">Transmembrane helix</keyword>
<reference evidence="5" key="1">
    <citation type="submission" date="2023-06" db="EMBL/GenBank/DDBJ databases">
        <title>Gycomyces niveus sp.nov., a novel actinomycete isolated from soil in Shouguang.</title>
        <authorList>
            <person name="Yang X."/>
            <person name="Zhao J."/>
        </authorList>
    </citation>
    <scope>NUCLEOTIDE SEQUENCE</scope>
    <source>
        <strain evidence="5">NEAU C2</strain>
    </source>
</reference>
<dbReference type="RefSeq" id="WP_289954936.1">
    <property type="nucleotide sequence ID" value="NZ_JAUEMJ010000001.1"/>
</dbReference>
<evidence type="ECO:0000259" key="4">
    <source>
        <dbReference type="Pfam" id="PF11611"/>
    </source>
</evidence>
<feature type="transmembrane region" description="Helical" evidence="3">
    <location>
        <begin position="59"/>
        <end position="76"/>
    </location>
</feature>
<feature type="transmembrane region" description="Helical" evidence="3">
    <location>
        <begin position="82"/>
        <end position="100"/>
    </location>
</feature>
<proteinExistence type="predicted"/>
<feature type="domain" description="DUF4352" evidence="4">
    <location>
        <begin position="169"/>
        <end position="291"/>
    </location>
</feature>
<evidence type="ECO:0000313" key="5">
    <source>
        <dbReference type="EMBL" id="MDN3238785.1"/>
    </source>
</evidence>
<accession>A0ABT7YJL0</accession>
<organism evidence="5 6">
    <name type="scientific">Glycomyces tritici</name>
    <dbReference type="NCBI Taxonomy" id="2665176"/>
    <lineage>
        <taxon>Bacteria</taxon>
        <taxon>Bacillati</taxon>
        <taxon>Actinomycetota</taxon>
        <taxon>Actinomycetes</taxon>
        <taxon>Glycomycetales</taxon>
        <taxon>Glycomycetaceae</taxon>
        <taxon>Glycomyces</taxon>
    </lineage>
</organism>
<feature type="region of interest" description="Disordered" evidence="2">
    <location>
        <begin position="1"/>
        <end position="51"/>
    </location>
</feature>
<evidence type="ECO:0000313" key="6">
    <source>
        <dbReference type="Proteomes" id="UP001171902"/>
    </source>
</evidence>
<protein>
    <submittedName>
        <fullName evidence="5">DUF4352 domain-containing protein</fullName>
    </submittedName>
</protein>
<dbReference type="Proteomes" id="UP001171902">
    <property type="component" value="Unassembled WGS sequence"/>
</dbReference>
<dbReference type="InterPro" id="IPR029051">
    <property type="entry name" value="DUF4352"/>
</dbReference>
<dbReference type="Gene3D" id="2.60.40.1240">
    <property type="match status" value="1"/>
</dbReference>
<keyword evidence="1" id="KW-0732">Signal</keyword>